<dbReference type="Pfam" id="PF00589">
    <property type="entry name" value="Phage_integrase"/>
    <property type="match status" value="1"/>
</dbReference>
<evidence type="ECO:0000313" key="8">
    <source>
        <dbReference type="EMBL" id="RFU52733.1"/>
    </source>
</evidence>
<name>A0A372KKE6_9STRE</name>
<keyword evidence="11" id="KW-1185">Reference proteome</keyword>
<accession>A0A372KKE6</accession>
<dbReference type="InterPro" id="IPR013762">
    <property type="entry name" value="Integrase-like_cat_sf"/>
</dbReference>
<dbReference type="Gene3D" id="1.10.443.10">
    <property type="entry name" value="Intergrase catalytic core"/>
    <property type="match status" value="1"/>
</dbReference>
<dbReference type="Proteomes" id="UP000264056">
    <property type="component" value="Unassembled WGS sequence"/>
</dbReference>
<evidence type="ECO:0000256" key="1">
    <source>
        <dbReference type="ARBA" id="ARBA00008857"/>
    </source>
</evidence>
<dbReference type="GO" id="GO:0003677">
    <property type="term" value="F:DNA binding"/>
    <property type="evidence" value="ECO:0007669"/>
    <property type="project" value="UniProtKB-KW"/>
</dbReference>
<evidence type="ECO:0000313" key="9">
    <source>
        <dbReference type="Proteomes" id="UP000246115"/>
    </source>
</evidence>
<dbReference type="InterPro" id="IPR010998">
    <property type="entry name" value="Integrase_recombinase_N"/>
</dbReference>
<dbReference type="Gene3D" id="1.10.150.130">
    <property type="match status" value="1"/>
</dbReference>
<keyword evidence="2" id="KW-0238">DNA-binding</keyword>
<evidence type="ECO:0000256" key="3">
    <source>
        <dbReference type="ARBA" id="ARBA00023172"/>
    </source>
</evidence>
<gene>
    <name evidence="6" type="ORF">DDV21_001185</name>
    <name evidence="7" type="ORF">DDV22_08520</name>
    <name evidence="8" type="ORF">DDV23_08360</name>
</gene>
<dbReference type="EMBL" id="CP031733">
    <property type="protein sequence ID" value="AXQ77783.1"/>
    <property type="molecule type" value="Genomic_DNA"/>
</dbReference>
<dbReference type="InterPro" id="IPR050090">
    <property type="entry name" value="Tyrosine_recombinase_XerCD"/>
</dbReference>
<reference evidence="9" key="3">
    <citation type="submission" date="2018-08" db="EMBL/GenBank/DDBJ databases">
        <title>Streptococcus chenjunshii sp. nov., isolated from stools sample of the Tibetan antelope in the Qinghai-Tibet plateau, China.</title>
        <authorList>
            <person name="Tian Z."/>
        </authorList>
    </citation>
    <scope>NUCLEOTIDE SEQUENCE [LARGE SCALE GENOMIC DNA]</scope>
    <source>
        <strain evidence="9">Z15</strain>
    </source>
</reference>
<dbReference type="AlphaFoldDB" id="A0A372KKE6"/>
<proteinExistence type="inferred from homology"/>
<dbReference type="EMBL" id="QVQZ01000021">
    <property type="protein sequence ID" value="RFU52733.1"/>
    <property type="molecule type" value="Genomic_DNA"/>
</dbReference>
<dbReference type="Proteomes" id="UP000246115">
    <property type="component" value="Chromosome"/>
</dbReference>
<evidence type="ECO:0000256" key="2">
    <source>
        <dbReference type="ARBA" id="ARBA00023125"/>
    </source>
</evidence>
<dbReference type="PANTHER" id="PTHR30349:SF64">
    <property type="entry name" value="PROPHAGE INTEGRASE INTD-RELATED"/>
    <property type="match status" value="1"/>
</dbReference>
<feature type="compositionally biased region" description="Basic residues" evidence="4">
    <location>
        <begin position="391"/>
        <end position="401"/>
    </location>
</feature>
<feature type="region of interest" description="Disordered" evidence="4">
    <location>
        <begin position="380"/>
        <end position="401"/>
    </location>
</feature>
<dbReference type="CDD" id="cd01189">
    <property type="entry name" value="INT_ICEBs1_C_like"/>
    <property type="match status" value="1"/>
</dbReference>
<dbReference type="InterPro" id="IPR002104">
    <property type="entry name" value="Integrase_catalytic"/>
</dbReference>
<dbReference type="GO" id="GO:0015074">
    <property type="term" value="P:DNA integration"/>
    <property type="evidence" value="ECO:0007669"/>
    <property type="project" value="InterPro"/>
</dbReference>
<reference evidence="6" key="4">
    <citation type="journal article" date="2019" name="Int. J. Syst. Evol. Microbiol.">
        <title>Streptococcus chenjunshii sp. nov. isolated from feces of Tibetan antelopes.</title>
        <authorList>
            <person name="Tian Z."/>
            <person name="Lu S."/>
            <person name="Jin D."/>
            <person name="Yang J."/>
            <person name="Pu J."/>
            <person name="Lai X.H."/>
            <person name="Bai X.N."/>
            <person name="Wu X.M."/>
            <person name="Li J."/>
            <person name="Wang S."/>
            <person name="Xu J."/>
        </authorList>
    </citation>
    <scope>NUCLEOTIDE SEQUENCE</scope>
    <source>
        <strain evidence="6">Z15</strain>
    </source>
</reference>
<keyword evidence="3" id="KW-0233">DNA recombination</keyword>
<dbReference type="GO" id="GO:0006310">
    <property type="term" value="P:DNA recombination"/>
    <property type="evidence" value="ECO:0007669"/>
    <property type="project" value="UniProtKB-KW"/>
</dbReference>
<evidence type="ECO:0000256" key="4">
    <source>
        <dbReference type="SAM" id="MobiDB-lite"/>
    </source>
</evidence>
<dbReference type="EMBL" id="QVQY01000025">
    <property type="protein sequence ID" value="RFU50505.1"/>
    <property type="molecule type" value="Genomic_DNA"/>
</dbReference>
<reference evidence="8 10" key="2">
    <citation type="submission" date="2018-08" db="EMBL/GenBank/DDBJ databases">
        <title>Draft genome of Streptococcus sp. nov. Z1.</title>
        <authorList>
            <person name="Tian Z."/>
        </authorList>
    </citation>
    <scope>NUCLEOTIDE SEQUENCE [LARGE SCALE GENOMIC DNA]</scope>
    <source>
        <strain evidence="8">Z1</strain>
        <strain evidence="10">Z1(2018)</strain>
    </source>
</reference>
<dbReference type="RefSeq" id="WP_116878643.1">
    <property type="nucleotide sequence ID" value="NZ_CP031733.1"/>
</dbReference>
<evidence type="ECO:0000313" key="7">
    <source>
        <dbReference type="EMBL" id="RFU50505.1"/>
    </source>
</evidence>
<reference evidence="7 11" key="1">
    <citation type="submission" date="2018-08" db="EMBL/GenBank/DDBJ databases">
        <title>Draft genome of Streptococcus sp .nov. Z2.</title>
        <authorList>
            <person name="Tian Z."/>
        </authorList>
    </citation>
    <scope>NUCLEOTIDE SEQUENCE [LARGE SCALE GENOMIC DNA]</scope>
    <source>
        <strain evidence="7 11">Z2</strain>
    </source>
</reference>
<dbReference type="KEGG" id="schj:DDV21_001185"/>
<sequence length="401" mass="48029">MARIRKRRGVWEFEIPKTKKHRTFYKNGYRTKREAEKAAKRIEVMIEQGDYNIELADLTLPDLFERWLQIEIDPQPLDPETKKRYRKRLGWIEDFFQNRLISQIRRSDYQMFLNRYGEHYEINEVGRMHANVVKAIEFAKGDLINVDDRFVLNIKLHSQKRPKDIEKKYLSSRADYEKLIDYLLIHMDYRRTVLLFVIYLIFTVGLRPSEALALTWPDFDFENQEVYTYRRWSSSKHMFVPAKNDHFYRKLNRKNPSKRSCPLNSQVLEVFLELKSLQERMLKLLGLENEEQFVFFQIGAKHPVPDESTLNTCLKRILKKLKIEPVITVYGGRHTYGSIKVQEGVPLEVLAKWFGHKDTTTLRETYVHLLDETRDEWFEREKNNMGQNMGQRKKGTKKSPK</sequence>
<comment type="similarity">
    <text evidence="1">Belongs to the 'phage' integrase family.</text>
</comment>
<dbReference type="PROSITE" id="PS51898">
    <property type="entry name" value="TYR_RECOMBINASE"/>
    <property type="match status" value="1"/>
</dbReference>
<evidence type="ECO:0000313" key="10">
    <source>
        <dbReference type="Proteomes" id="UP000262901"/>
    </source>
</evidence>
<protein>
    <submittedName>
        <fullName evidence="8">Site-specific integrase</fullName>
    </submittedName>
</protein>
<evidence type="ECO:0000313" key="11">
    <source>
        <dbReference type="Proteomes" id="UP000264056"/>
    </source>
</evidence>
<evidence type="ECO:0000259" key="5">
    <source>
        <dbReference type="PROSITE" id="PS51898"/>
    </source>
</evidence>
<dbReference type="OrthoDB" id="9803188at2"/>
<dbReference type="InterPro" id="IPR011010">
    <property type="entry name" value="DNA_brk_join_enz"/>
</dbReference>
<organism evidence="8 10">
    <name type="scientific">Streptococcus chenjunshii</name>
    <dbReference type="NCBI Taxonomy" id="2173853"/>
    <lineage>
        <taxon>Bacteria</taxon>
        <taxon>Bacillati</taxon>
        <taxon>Bacillota</taxon>
        <taxon>Bacilli</taxon>
        <taxon>Lactobacillales</taxon>
        <taxon>Streptococcaceae</taxon>
        <taxon>Streptococcus</taxon>
    </lineage>
</organism>
<accession>A0A346N9T8</accession>
<evidence type="ECO:0000313" key="6">
    <source>
        <dbReference type="EMBL" id="AXQ77783.1"/>
    </source>
</evidence>
<feature type="domain" description="Tyr recombinase" evidence="5">
    <location>
        <begin position="165"/>
        <end position="379"/>
    </location>
</feature>
<dbReference type="SUPFAM" id="SSF56349">
    <property type="entry name" value="DNA breaking-rejoining enzymes"/>
    <property type="match status" value="1"/>
</dbReference>
<dbReference type="PANTHER" id="PTHR30349">
    <property type="entry name" value="PHAGE INTEGRASE-RELATED"/>
    <property type="match status" value="1"/>
</dbReference>
<dbReference type="Proteomes" id="UP000262901">
    <property type="component" value="Unassembled WGS sequence"/>
</dbReference>